<dbReference type="Gene3D" id="1.10.1040.10">
    <property type="entry name" value="N-(1-d-carboxylethyl)-l-norvaline Dehydrogenase, domain 2"/>
    <property type="match status" value="1"/>
</dbReference>
<reference evidence="2" key="2">
    <citation type="submission" date="2021-08" db="EMBL/GenBank/DDBJ databases">
        <authorList>
            <person name="Tani A."/>
            <person name="Ola A."/>
            <person name="Ogura Y."/>
            <person name="Katsura K."/>
            <person name="Hayashi T."/>
        </authorList>
    </citation>
    <scope>NUCLEOTIDE SEQUENCE</scope>
    <source>
        <strain evidence="2">KCTC 52305</strain>
    </source>
</reference>
<dbReference type="InterPro" id="IPR008927">
    <property type="entry name" value="6-PGluconate_DH-like_C_sf"/>
</dbReference>
<organism evidence="2 3">
    <name type="scientific">Methylobacterium crusticola</name>
    <dbReference type="NCBI Taxonomy" id="1697972"/>
    <lineage>
        <taxon>Bacteria</taxon>
        <taxon>Pseudomonadati</taxon>
        <taxon>Pseudomonadota</taxon>
        <taxon>Alphaproteobacteria</taxon>
        <taxon>Hyphomicrobiales</taxon>
        <taxon>Methylobacteriaceae</taxon>
        <taxon>Methylobacterium</taxon>
    </lineage>
</organism>
<evidence type="ECO:0000313" key="3">
    <source>
        <dbReference type="Proteomes" id="UP001055167"/>
    </source>
</evidence>
<name>A0ABQ4R8P0_9HYPH</name>
<dbReference type="InterPro" id="IPR029154">
    <property type="entry name" value="HIBADH-like_NADP-bd"/>
</dbReference>
<dbReference type="Pfam" id="PF14833">
    <property type="entry name" value="NAD_binding_11"/>
    <property type="match status" value="1"/>
</dbReference>
<proteinExistence type="predicted"/>
<evidence type="ECO:0000259" key="1">
    <source>
        <dbReference type="Pfam" id="PF14833"/>
    </source>
</evidence>
<feature type="domain" description="3-hydroxyisobutyrate dehydrogenase-like NAD-binding" evidence="1">
    <location>
        <begin position="2"/>
        <end position="90"/>
    </location>
</feature>
<sequence length="113" mass="12274">MLTESVGLDPADVFALILGTRFPGRAYEIESVQITERSFEPGFKAKLALEDMRRATEASNQIGRTLPMLEAVREGLSKAVSAGLGEKDWSITADMTVRGGDSRASSENNPEKK</sequence>
<evidence type="ECO:0000313" key="2">
    <source>
        <dbReference type="EMBL" id="GJD54091.1"/>
    </source>
</evidence>
<dbReference type="SUPFAM" id="SSF48179">
    <property type="entry name" value="6-phosphogluconate dehydrogenase C-terminal domain-like"/>
    <property type="match status" value="1"/>
</dbReference>
<dbReference type="InterPro" id="IPR013328">
    <property type="entry name" value="6PGD_dom2"/>
</dbReference>
<reference evidence="2" key="1">
    <citation type="journal article" date="2021" name="Front. Microbiol.">
        <title>Comprehensive Comparative Genomics and Phenotyping of Methylobacterium Species.</title>
        <authorList>
            <person name="Alessa O."/>
            <person name="Ogura Y."/>
            <person name="Fujitani Y."/>
            <person name="Takami H."/>
            <person name="Hayashi T."/>
            <person name="Sahin N."/>
            <person name="Tani A."/>
        </authorList>
    </citation>
    <scope>NUCLEOTIDE SEQUENCE</scope>
    <source>
        <strain evidence="2">KCTC 52305</strain>
    </source>
</reference>
<dbReference type="EMBL" id="BPQH01000055">
    <property type="protein sequence ID" value="GJD54091.1"/>
    <property type="molecule type" value="Genomic_DNA"/>
</dbReference>
<dbReference type="Proteomes" id="UP001055167">
    <property type="component" value="Unassembled WGS sequence"/>
</dbReference>
<protein>
    <submittedName>
        <fullName evidence="2">2-hydroxy-3-oxopropionate reductase</fullName>
    </submittedName>
</protein>
<comment type="caution">
    <text evidence="2">The sequence shown here is derived from an EMBL/GenBank/DDBJ whole genome shotgun (WGS) entry which is preliminary data.</text>
</comment>
<accession>A0ABQ4R8P0</accession>
<keyword evidence="3" id="KW-1185">Reference proteome</keyword>
<gene>
    <name evidence="2" type="primary">garR_4</name>
    <name evidence="2" type="ORF">OPKNFCMD_6872</name>
</gene>